<dbReference type="AlphaFoldDB" id="A0A1F7H228"/>
<name>A0A1F7H228_9BACT</name>
<evidence type="ECO:0000256" key="1">
    <source>
        <dbReference type="ARBA" id="ARBA00022630"/>
    </source>
</evidence>
<keyword evidence="1" id="KW-0285">Flavoprotein</keyword>
<dbReference type="PANTHER" id="PTHR48105">
    <property type="entry name" value="THIOREDOXIN REDUCTASE 1-RELATED-RELATED"/>
    <property type="match status" value="1"/>
</dbReference>
<dbReference type="InterPro" id="IPR050097">
    <property type="entry name" value="Ferredoxin-NADP_redctase_2"/>
</dbReference>
<evidence type="ECO:0000256" key="5">
    <source>
        <dbReference type="ARBA" id="ARBA00023284"/>
    </source>
</evidence>
<keyword evidence="5" id="KW-0676">Redox-active center</keyword>
<dbReference type="SUPFAM" id="SSF51905">
    <property type="entry name" value="FAD/NAD(P)-binding domain"/>
    <property type="match status" value="1"/>
</dbReference>
<dbReference type="GO" id="GO:0016668">
    <property type="term" value="F:oxidoreductase activity, acting on a sulfur group of donors, NAD(P) as acceptor"/>
    <property type="evidence" value="ECO:0007669"/>
    <property type="project" value="UniProtKB-ARBA"/>
</dbReference>
<evidence type="ECO:0000259" key="6">
    <source>
        <dbReference type="Pfam" id="PF07992"/>
    </source>
</evidence>
<proteinExistence type="predicted"/>
<keyword evidence="2" id="KW-0274">FAD</keyword>
<protein>
    <recommendedName>
        <fullName evidence="6">FAD/NAD(P)-binding domain-containing protein</fullName>
    </recommendedName>
</protein>
<dbReference type="Pfam" id="PF07992">
    <property type="entry name" value="Pyr_redox_2"/>
    <property type="match status" value="1"/>
</dbReference>
<keyword evidence="3" id="KW-0560">Oxidoreductase</keyword>
<dbReference type="Proteomes" id="UP000177913">
    <property type="component" value="Unassembled WGS sequence"/>
</dbReference>
<keyword evidence="4" id="KW-1015">Disulfide bond</keyword>
<evidence type="ECO:0000256" key="4">
    <source>
        <dbReference type="ARBA" id="ARBA00023157"/>
    </source>
</evidence>
<reference evidence="7 8" key="1">
    <citation type="journal article" date="2016" name="Nat. Commun.">
        <title>Thousands of microbial genomes shed light on interconnected biogeochemical processes in an aquifer system.</title>
        <authorList>
            <person name="Anantharaman K."/>
            <person name="Brown C.T."/>
            <person name="Hug L.A."/>
            <person name="Sharon I."/>
            <person name="Castelle C.J."/>
            <person name="Probst A.J."/>
            <person name="Thomas B.C."/>
            <person name="Singh A."/>
            <person name="Wilkins M.J."/>
            <person name="Karaoz U."/>
            <person name="Brodie E.L."/>
            <person name="Williams K.H."/>
            <person name="Hubbard S.S."/>
            <person name="Banfield J.F."/>
        </authorList>
    </citation>
    <scope>NUCLEOTIDE SEQUENCE [LARGE SCALE GENOMIC DNA]</scope>
</reference>
<dbReference type="PROSITE" id="PS00573">
    <property type="entry name" value="PYRIDINE_REDOX_2"/>
    <property type="match status" value="1"/>
</dbReference>
<dbReference type="InterPro" id="IPR008255">
    <property type="entry name" value="Pyr_nucl-diS_OxRdtase_2_AS"/>
</dbReference>
<dbReference type="EMBL" id="MFZO01000021">
    <property type="protein sequence ID" value="OGK24964.1"/>
    <property type="molecule type" value="Genomic_DNA"/>
</dbReference>
<dbReference type="InterPro" id="IPR023753">
    <property type="entry name" value="FAD/NAD-binding_dom"/>
</dbReference>
<accession>A0A1F7H228</accession>
<feature type="domain" description="FAD/NAD(P)-binding" evidence="6">
    <location>
        <begin position="4"/>
        <end position="259"/>
    </location>
</feature>
<dbReference type="Gene3D" id="3.50.50.60">
    <property type="entry name" value="FAD/NAD(P)-binding domain"/>
    <property type="match status" value="3"/>
</dbReference>
<sequence>MVENVIIIGGGPAGLAVALYTARAGLSPLLFAGSPPGGQLMLTSDVENYPGFESILGPELIQKYRVHVQKFGVKIIDQNITKVDFSNTLHTVNTVEKSYQSKSIIIATGAKAIWLGLENETRLRGKGVSACATCDAFFFKNKVVAVVGGGDTAMEETLTLTKFASKVYLIHRRDQFRASKIMQDRVLKNSKVEIIWNTVVVDVLGENKVEALKLKKITDGSESELEVGGLFLAIGHKPDTDIFARQVELDAKGYIITSERFFLELAKVKSQNSNVKSTIQSEKLEEMKEKFNLDHHSATSVEGVFAAGDCVDYIYRQAGTAVGMGIEAALDVEKWLENNS</sequence>
<gene>
    <name evidence="7" type="ORF">A3C25_02735</name>
</gene>
<organism evidence="7 8">
    <name type="scientific">Candidatus Roizmanbacteria bacterium RIFCSPHIGHO2_02_FULL_38_11</name>
    <dbReference type="NCBI Taxonomy" id="1802039"/>
    <lineage>
        <taxon>Bacteria</taxon>
        <taxon>Candidatus Roizmaniibacteriota</taxon>
    </lineage>
</organism>
<dbReference type="PRINTS" id="PR00368">
    <property type="entry name" value="FADPNR"/>
</dbReference>
<comment type="caution">
    <text evidence="7">The sequence shown here is derived from an EMBL/GenBank/DDBJ whole genome shotgun (WGS) entry which is preliminary data.</text>
</comment>
<evidence type="ECO:0000313" key="7">
    <source>
        <dbReference type="EMBL" id="OGK24964.1"/>
    </source>
</evidence>
<dbReference type="InterPro" id="IPR036188">
    <property type="entry name" value="FAD/NAD-bd_sf"/>
</dbReference>
<evidence type="ECO:0000256" key="3">
    <source>
        <dbReference type="ARBA" id="ARBA00023002"/>
    </source>
</evidence>
<evidence type="ECO:0000313" key="8">
    <source>
        <dbReference type="Proteomes" id="UP000177913"/>
    </source>
</evidence>
<evidence type="ECO:0000256" key="2">
    <source>
        <dbReference type="ARBA" id="ARBA00022827"/>
    </source>
</evidence>
<dbReference type="PRINTS" id="PR00469">
    <property type="entry name" value="PNDRDTASEII"/>
</dbReference>